<evidence type="ECO:0000256" key="21">
    <source>
        <dbReference type="ARBA" id="ARBA00022890"/>
    </source>
</evidence>
<feature type="disulfide bond" evidence="32">
    <location>
        <begin position="582"/>
        <end position="588"/>
    </location>
</feature>
<evidence type="ECO:0000256" key="14">
    <source>
        <dbReference type="ARBA" id="ARBA00022692"/>
    </source>
</evidence>
<sequence>MRAMGIQMNWQNLWRWGTIIMGMILMCSTAENLWVTVYYGVPVWRDTETTLFCASDAKAYDTEVHNVWATHACVPTDPNPQEINLENVTEEFNMWKNNMVEQMNTDIISLWDQSLKPCVKLTPLCVTLDCYNITNNITDDSMGEEIKNCSFNITTELRDKKKKVYSLFYKLDIVQFDGNNSYRLINCNTSAVTQACPKVSFEPIPIHYCAPAGFAILKCKDKEFNGTGLCKNVSTVQCTHGIKPVVTTQLLLNGSLAEGKVMIRSENITNNAKNIIVQFNESVQINCIRPNNNTRTSVRIGPGQAFYATGDIIGKIRQAQCTVNRTEWNKAMQKVTTQLKTYFNRTIVFDKSTGGDIEITTHSFNCRGEFFYCNTSGLFNGTYNESRTETNDTIILPCRIKQIINMWQRVGQAMYAPPIPGVIQCVSNITGLILTRDGGRNNNNSSNKEIFRPVGGDMRDNWRSELYKYKVVKIEPLGVAPTRAKRRVVERGKRAVVGIGAVLFGFLGAAGSTMGAAAITLTVQARQLLSGIVQQQSNLLRAIEAQQHMLKLTVWGIKQLQARVLAVERYLKDQQLLGIWGCSGKLICTTNVPWNYNWSNKSHEEIWDRMTWLQWDKEISNYTQVIYNLIEESQNQQEKNEQDLLALDKWANLWNWFDISNWLWYIKIFIMIVGGLIGLRIVFAVLAILNRVRQGYSPLSFQTHTPNLRGLDRPERIEEGGGEQDRPRSIRLVSGFLTLAWDDLRSLCLFSYHRLRDFILIAARTVELLGHSSLKGLRLGWEGLKYLKNLLAYWVRELKISAINLYDTIAIVVAEWTDRVIETIQRFCRGILNIPARIRQGLERALL</sequence>
<reference evidence="36" key="1">
    <citation type="journal article" date="2016" name="N. Engl. J. Med.">
        <title>Effect of HIV Antibody VRC01 on Viral Rebound after Treatment Interruption.</title>
        <authorList>
            <person name="Bar K.J."/>
            <person name="Sneller M.C."/>
            <person name="Harrison L.J."/>
            <person name="Justement J.S."/>
            <person name="Overton E.T."/>
            <person name="Petrone M.E."/>
            <person name="Salantes D.B."/>
            <person name="Seamon C.A."/>
            <person name="Scheinfeld B."/>
            <person name="Kwan R.W."/>
            <person name="Learn G.H."/>
            <person name="Proschan M.A."/>
            <person name="Kreider E.F."/>
            <person name="Blazkova J."/>
            <person name="Bardsley M."/>
            <person name="Refsland E.W."/>
            <person name="Messer M."/>
            <person name="Clarridge K.E."/>
            <person name="Tustin N.B."/>
            <person name="Madden P.J."/>
            <person name="Oden K."/>
            <person name="O'Dell S.J."/>
            <person name="Jarocki B."/>
            <person name="Shiakolas A.R."/>
            <person name="Tressler R.L."/>
            <person name="Doria-Rose N.A."/>
            <person name="Bailer R.T."/>
            <person name="Ledgerwood J.E."/>
            <person name="Capparelli E.V."/>
            <person name="Lynch R.M."/>
            <person name="Graham B.S."/>
            <person name="Moir S."/>
            <person name="Koup R.A."/>
            <person name="Mascola J.R."/>
            <person name="Hoxie J.A."/>
            <person name="Fauci A.S."/>
            <person name="Tebas P."/>
            <person name="Chun T.W."/>
        </authorList>
    </citation>
    <scope>NUCLEOTIDE SEQUENCE</scope>
    <source>
        <strain evidence="36">A5340A09.preC</strain>
    </source>
</reference>
<keyword evidence="12 32" id="KW-1162">Viral penetration into host cytoplasm</keyword>
<evidence type="ECO:0000256" key="15">
    <source>
        <dbReference type="ARBA" id="ARBA00022703"/>
    </source>
</evidence>
<evidence type="ECO:0000256" key="32">
    <source>
        <dbReference type="HAMAP-Rule" id="MF_04083"/>
    </source>
</evidence>
<dbReference type="SUPFAM" id="SSF56502">
    <property type="entry name" value="gp120 core"/>
    <property type="match status" value="2"/>
</dbReference>
<dbReference type="FunFam" id="1.10.287.210:FF:000001">
    <property type="entry name" value="Envelope glycoprotein gp160"/>
    <property type="match status" value="1"/>
</dbReference>
<keyword evidence="11 32" id="KW-0945">Host-virus interaction</keyword>
<dbReference type="InterPro" id="IPR000777">
    <property type="entry name" value="HIV1_Gp120"/>
</dbReference>
<comment type="subunit">
    <text evidence="32">The mature envelope protein (Env) consists of a homotrimer of non-covalently associated gp120-gp41 heterodimers. The resulting complex protrudes from the virus surface as a spike. There seems to be as few as 10 spikes on the average virion. Surface protein gp120 interacts with host CD4, CCR5 and CXCR4. Gp120 also interacts with the C-type lectins CD209/DC-SIGN and CLEC4M/DC-SIGNR (collectively referred to as DC-SIGN(R)). Gp120 and gp41 interact with GalCer. Gp120 interacts with host ITGA4/ITGB7 complex; on CD4+ T-cells, this interaction results in rapid activation of integrin ITGAL/LFA-1, which facilitates efficient cell-to-cell spreading of HIV-1. Gp120 interacts with cell-associated heparan sulfate; this interaction increases virus infectivity on permissive cells and may be involved in infection of CD4- cells.</text>
</comment>
<dbReference type="Gene3D" id="1.20.5.490">
    <property type="entry name" value="Single helix bin"/>
    <property type="match status" value="1"/>
</dbReference>
<dbReference type="HAMAP" id="MF_04083">
    <property type="entry name" value="HIV_ENV"/>
    <property type="match status" value="1"/>
</dbReference>
<comment type="domain">
    <text evidence="32 33">The 17 amino acids long immunosuppressive region is present in many retroviral envelope proteins. Synthetic peptides derived from this relatively conserved sequence inhibit immune function in vitro and in vivo.</text>
</comment>
<comment type="PTM">
    <text evidence="32">Palmitoylation of the transmembrane protein and of Env polyprotein (prior to its proteolytic cleavage) is essential for their association with host cell membrane lipid rafts. Palmitoylation is therefore required for envelope trafficking to classical lipid rafts, but not for viral replication.</text>
</comment>
<keyword evidence="7 32" id="KW-1168">Fusion of virus membrane with host membrane</keyword>
<keyword evidence="20 32" id="KW-0261">Viral envelope protein</keyword>
<evidence type="ECO:0000256" key="3">
    <source>
        <dbReference type="ARBA" id="ARBA00004505"/>
    </source>
</evidence>
<dbReference type="GO" id="GO:0005198">
    <property type="term" value="F:structural molecule activity"/>
    <property type="evidence" value="ECO:0007669"/>
    <property type="project" value="UniProtKB-UniRule"/>
</dbReference>
<feature type="disulfide bond" evidence="32">
    <location>
        <begin position="209"/>
        <end position="238"/>
    </location>
</feature>
<dbReference type="FunFam" id="1.20.5.490:FF:000001">
    <property type="entry name" value="Envelope glycoprotein gp160"/>
    <property type="match status" value="1"/>
</dbReference>
<keyword evidence="18 32" id="KW-0946">Virion</keyword>
<evidence type="ECO:0000256" key="26">
    <source>
        <dbReference type="ARBA" id="ARBA00023139"/>
    </source>
</evidence>
<keyword evidence="23 32" id="KW-1039">Host endosome</keyword>
<evidence type="ECO:0000259" key="35">
    <source>
        <dbReference type="Pfam" id="PF00517"/>
    </source>
</evidence>
<dbReference type="GO" id="GO:0044175">
    <property type="term" value="C:host cell endosome membrane"/>
    <property type="evidence" value="ECO:0007669"/>
    <property type="project" value="UniProtKB-SubCell"/>
</dbReference>
<dbReference type="GO" id="GO:0019082">
    <property type="term" value="P:viral protein processing"/>
    <property type="evidence" value="ECO:0007669"/>
    <property type="project" value="UniProtKB-UniRule"/>
</dbReference>
<keyword evidence="8 32" id="KW-1170">Fusion of virus membrane with host endosomal membrane</keyword>
<evidence type="ECO:0000256" key="22">
    <source>
        <dbReference type="ARBA" id="ARBA00022989"/>
    </source>
</evidence>
<evidence type="ECO:0000256" key="33">
    <source>
        <dbReference type="RuleBase" id="RU363095"/>
    </source>
</evidence>
<comment type="subcellular location">
    <molecule>Surface protein gp120</molecule>
    <subcellularLocation>
        <location evidence="32">Virion membrane</location>
        <topology evidence="32">Peripheral membrane protein</topology>
    </subcellularLocation>
    <subcellularLocation>
        <location evidence="32">Host cell membrane</location>
        <topology evidence="32">Peripheral membrane protein</topology>
    </subcellularLocation>
    <subcellularLocation>
        <location evidence="32">Host endosome membrane</location>
        <topology evidence="32">Single-pass type I membrane protein</topology>
    </subcellularLocation>
    <text evidence="32">The surface protein is not anchored to the viral envelope, but associates with the extravirion surface through its binding to TM. It is probably concentrated at the site of budding and incorporated into the virions possibly by contacts between the cytoplasmic tail of Env and the N-terminus of Gag.</text>
</comment>
<evidence type="ECO:0000256" key="4">
    <source>
        <dbReference type="ARBA" id="ARBA00004563"/>
    </source>
</evidence>
<dbReference type="FunFam" id="2.170.40.20:FF:000004">
    <property type="entry name" value="Envelope glycoprotein gp160"/>
    <property type="match status" value="1"/>
</dbReference>
<comment type="domain">
    <text evidence="32">The YXXL motif is involved in determining the exact site of viral release at the surface of infected mononuclear cells and promotes endocytosis. YXXL and di-leucine endocytosis motifs interact directly or indirectly with the clathrin adapter complexes, opperate independently, and their activities are not additive.</text>
</comment>
<keyword evidence="27 32" id="KW-1015">Disulfide bond</keyword>
<protein>
    <recommendedName>
        <fullName evidence="32">Envelope glycoprotein gp160</fullName>
    </recommendedName>
    <alternativeName>
        <fullName evidence="32">Env polyprotein</fullName>
    </alternativeName>
    <component>
        <recommendedName>
            <fullName evidence="32">Surface protein gp120</fullName>
            <shortName evidence="32">SU</shortName>
        </recommendedName>
        <alternativeName>
            <fullName evidence="32">Glycoprotein 120</fullName>
            <shortName evidence="32">gp120</shortName>
        </alternativeName>
    </component>
    <component>
        <recommendedName>
            <fullName evidence="32">Transmembrane protein gp41</fullName>
            <shortName evidence="32">TM</shortName>
        </recommendedName>
        <alternativeName>
            <fullName evidence="32">Glycoprotein 41</fullName>
            <shortName evidence="32">gp41</shortName>
        </alternativeName>
    </component>
</protein>
<evidence type="ECO:0000256" key="5">
    <source>
        <dbReference type="ARBA" id="ARBA00004578"/>
    </source>
</evidence>
<feature type="region of interest" description="MPER; binding to GalCer" evidence="32">
    <location>
        <begin position="646"/>
        <end position="667"/>
    </location>
</feature>
<feature type="region of interest" description="CD4-binding loop" evidence="32">
    <location>
        <begin position="352"/>
        <end position="362"/>
    </location>
</feature>
<evidence type="ECO:0000256" key="19">
    <source>
        <dbReference type="ARBA" id="ARBA00022870"/>
    </source>
</evidence>
<dbReference type="InterPro" id="IPR037527">
    <property type="entry name" value="Gp160"/>
</dbReference>
<keyword evidence="16 32" id="KW-0732">Signal</keyword>
<feature type="lipid moiety-binding region" description="S-palmitoyl cysteine; by host" evidence="32">
    <location>
        <position position="748"/>
    </location>
</feature>
<keyword evidence="30 32" id="KW-0449">Lipoprotein</keyword>
<comment type="domain">
    <text evidence="32">The membrane proximal external region (MPER) present in gp41 is a tryptophan-rich region recognized by the antibodies 2F5, Z13, and 4E10. MPER seems to play a role in fusion.</text>
</comment>
<dbReference type="GO" id="GO:0075512">
    <property type="term" value="P:clathrin-dependent endocytosis of virus by host cell"/>
    <property type="evidence" value="ECO:0007669"/>
    <property type="project" value="UniProtKB-UniRule"/>
</dbReference>
<keyword evidence="24 32" id="KW-0175">Coiled coil</keyword>
<organismHost>
    <name type="scientific">Homo sapiens</name>
    <name type="common">Human</name>
    <dbReference type="NCBI Taxonomy" id="9606"/>
</organismHost>
<dbReference type="GO" id="GO:0055036">
    <property type="term" value="C:virion membrane"/>
    <property type="evidence" value="ECO:0007669"/>
    <property type="project" value="UniProtKB-SubCell"/>
</dbReference>
<dbReference type="GO" id="GO:0019031">
    <property type="term" value="C:viral envelope"/>
    <property type="evidence" value="ECO:0007669"/>
    <property type="project" value="UniProtKB-KW"/>
</dbReference>
<comment type="function">
    <text evidence="32">Surface protein gp120: Attaches the virus to the host lymphoid cell by binding to the primary receptor CD4. This interaction induces a structural rearrangement creating a high affinity binding site for a chemokine coreceptor like CXCR4 and/or CCR5. Acts as a ligand for CD209/DC-SIGN and CLEC4M/DC-SIGNR, which are respectively found on dendritic cells (DCs), and on endothelial cells of liver sinusoids and lymph node sinuses. These interactions allow capture of viral particles at mucosal surfaces by these cells and subsequent transmission to permissive cells. HIV subverts the migration properties of dendritic cells to gain access to CD4+ T-cells in lymph nodes. Virus transmission to permissive T-cells occurs either in trans (without DCs infection, through viral capture and transmission), or in cis (following DCs productive infection, through the usual CD4-gp120 interaction), thereby inducing a robust infection. In trans infection, bound virions remain infectious over days and it is proposed that they are not degraded, but protected in non-lysosomal acidic organelles within the DCs close to the cell membrane thus contributing to the viral infectious potential during DCs' migration from the periphery to the lymphoid tissues. On arrival at lymphoid tissues, intact virions recycle back to DCs' cell surface allowing virus transmission to CD4+ T-cells.</text>
</comment>
<evidence type="ECO:0000256" key="25">
    <source>
        <dbReference type="ARBA" id="ARBA00023136"/>
    </source>
</evidence>
<gene>
    <name evidence="32 36" type="primary">env</name>
</gene>
<evidence type="ECO:0000256" key="23">
    <source>
        <dbReference type="ARBA" id="ARBA00023046"/>
    </source>
</evidence>
<evidence type="ECO:0000256" key="9">
    <source>
        <dbReference type="ARBA" id="ARBA00022511"/>
    </source>
</evidence>
<dbReference type="GO" id="GO:0019062">
    <property type="term" value="P:virion attachment to host cell"/>
    <property type="evidence" value="ECO:0007669"/>
    <property type="project" value="UniProtKB-UniRule"/>
</dbReference>
<dbReference type="Gene3D" id="1.10.287.210">
    <property type="match status" value="1"/>
</dbReference>
<evidence type="ECO:0000256" key="29">
    <source>
        <dbReference type="ARBA" id="ARBA00023280"/>
    </source>
</evidence>
<dbReference type="InterPro" id="IPR000328">
    <property type="entry name" value="GP41-like"/>
</dbReference>
<feature type="transmembrane region" description="Helical" evidence="33">
    <location>
        <begin position="662"/>
        <end position="689"/>
    </location>
</feature>
<feature type="region of interest" description="Immunosuppression" evidence="32">
    <location>
        <begin position="558"/>
        <end position="576"/>
    </location>
</feature>
<keyword evidence="28 32" id="KW-0325">Glycoprotein</keyword>
<accession>A0A1I9WGK9</accession>
<keyword evidence="15 32" id="KW-0053">Apoptosis</keyword>
<dbReference type="GO" id="GO:0019064">
    <property type="term" value="P:fusion of virus membrane with host plasma membrane"/>
    <property type="evidence" value="ECO:0007669"/>
    <property type="project" value="UniProtKB-UniRule"/>
</dbReference>
<feature type="site" description="Cleavage; by host furin" evidence="32">
    <location>
        <begin position="494"/>
        <end position="495"/>
    </location>
</feature>
<comment type="domain">
    <text evidence="32">The CD4-binding region is targeted by the antibody b12.</text>
</comment>
<feature type="transmembrane region" description="Helical" evidence="33">
    <location>
        <begin position="495"/>
        <end position="519"/>
    </location>
</feature>
<evidence type="ECO:0000256" key="12">
    <source>
        <dbReference type="ARBA" id="ARBA00022595"/>
    </source>
</evidence>
<name>A0A1I9WGK9_HV1</name>
<feature type="domain" description="Human immunodeficiency virus 1 envelope glycoprotein Gp120" evidence="34">
    <location>
        <begin position="133"/>
        <end position="494"/>
    </location>
</feature>
<dbReference type="Pfam" id="PF00517">
    <property type="entry name" value="GP41"/>
    <property type="match status" value="1"/>
</dbReference>
<keyword evidence="22 32" id="KW-1133">Transmembrane helix</keyword>
<comment type="function">
    <text evidence="32">Transmembrane protein gp41: Acts as a class I viral fusion protein. Under the current model, the protein has at least 3 conformational states: pre-fusion native state, pre-hairpin intermediate state, and post-fusion hairpin state. During fusion of viral and target intracellular membranes, the coiled coil regions (heptad repeats) assume a trimer-of-hairpins structure, positioning the fusion peptide in close proximity to the C-terminal region of the ectodomain. The formation of this structure appears to drive apposition and subsequent fusion of viral and target cell membranes. Complete fusion occurs in host cell endosomes and is dynamin-dependent, however some lipid transfer might occur at the plasma membrane. The virus undergoes clathrin-dependent internalization long before endosomal fusion, thus minimizing the surface exposure of conserved viral epitopes during fusion and reducing the efficacy of inhibitors targeting these epitopes. Membranes fusion leads to delivery of the nucleocapsid into the cytoplasm.</text>
</comment>
<keyword evidence="14 32" id="KW-0812">Transmembrane</keyword>
<organism evidence="36">
    <name type="scientific">Human immunodeficiency virus type 1</name>
    <name type="common">HIV-1</name>
    <dbReference type="NCBI Taxonomy" id="11676"/>
    <lineage>
        <taxon>Viruses</taxon>
        <taxon>Riboviria</taxon>
        <taxon>Pararnavirae</taxon>
        <taxon>Artverviricota</taxon>
        <taxon>Revtraviricetes</taxon>
        <taxon>Ortervirales</taxon>
        <taxon>Retroviridae</taxon>
        <taxon>Orthoretrovirinae</taxon>
        <taxon>Lentivirus</taxon>
        <taxon>Lentivirus humimdef1</taxon>
    </lineage>
</organism>
<evidence type="ECO:0000256" key="31">
    <source>
        <dbReference type="ARBA" id="ARBA00023296"/>
    </source>
</evidence>
<feature type="disulfide bond" evidence="32">
    <location>
        <begin position="219"/>
        <end position="230"/>
    </location>
</feature>
<dbReference type="Pfam" id="PF00516">
    <property type="entry name" value="GP120"/>
    <property type="match status" value="1"/>
</dbReference>
<feature type="lipid moiety-binding region" description="S-palmitoyl cysteine; by host" evidence="32">
    <location>
        <position position="828"/>
    </location>
</feature>
<keyword evidence="31 32" id="KW-1160">Virus entry into host cell</keyword>
<dbReference type="GO" id="GO:0052031">
    <property type="term" value="P:symbiont-mediated perturbation of host defense response"/>
    <property type="evidence" value="ECO:0007669"/>
    <property type="project" value="UniProtKB-UniRule"/>
</dbReference>
<keyword evidence="29 32" id="KW-0899">Viral immunoevasion</keyword>
<evidence type="ECO:0000256" key="8">
    <source>
        <dbReference type="ARBA" id="ARBA00022510"/>
    </source>
</evidence>
<dbReference type="GO" id="GO:0016020">
    <property type="term" value="C:membrane"/>
    <property type="evidence" value="ECO:0007669"/>
    <property type="project" value="UniProtKB-UniRule"/>
</dbReference>
<dbReference type="Gene3D" id="2.170.40.20">
    <property type="entry name" value="Human immunodeficiency virus 1, Gp160, envelope glycoprotein"/>
    <property type="match status" value="2"/>
</dbReference>
<comment type="miscellaneous">
    <text evidence="32">HIV-1 lineages are divided in three main groups, M (for Major), O (for Outlier), and N (for New, or Non-M, Non-O). The vast majority of strains found worldwide belong to the group M. Group O seems to be endemic to and largely confined to Cameroon and neighboring countries in West Central Africa, where these viruses represent a small minority of HIV-1 strains. The group N is represented by a limited number of isolates from Cameroonian persons. The group M is further subdivided in 9 clades or subtypes (A to D, F to H, J and K).</text>
</comment>
<keyword evidence="13 32" id="KW-0165">Cleavage on pair of basic residues</keyword>
<comment type="caution">
    <text evidence="32 33">Lacks conserved residue(s) required for the propagation of feature annotation.</text>
</comment>
<keyword evidence="9 32" id="KW-1032">Host cell membrane</keyword>
<feature type="topological domain" description="Cytoplasmic" evidence="32">
    <location>
        <begin position="690"/>
        <end position="847"/>
    </location>
</feature>
<evidence type="ECO:0000256" key="7">
    <source>
        <dbReference type="ARBA" id="ARBA00022506"/>
    </source>
</evidence>
<evidence type="ECO:0000256" key="2">
    <source>
        <dbReference type="ARBA" id="ARBA00004433"/>
    </source>
</evidence>
<evidence type="ECO:0000256" key="1">
    <source>
        <dbReference type="ARBA" id="ARBA00004402"/>
    </source>
</evidence>
<proteinExistence type="inferred from homology"/>
<feature type="disulfide bond" evidence="32">
    <location>
        <begin position="53"/>
        <end position="73"/>
    </location>
</feature>
<feature type="chain" id="PRO_5023523482" description="Transmembrane protein gp41" evidence="32">
    <location>
        <begin position="495"/>
        <end position="847"/>
    </location>
</feature>
<feature type="chain" id="PRO_5023523483" description="Envelope glycoprotein gp160" evidence="32">
    <location>
        <begin position="32"/>
        <end position="847"/>
    </location>
</feature>
<feature type="short sequence motif" description="Di-leucine internalization motif" evidence="32">
    <location>
        <begin position="846"/>
        <end position="847"/>
    </location>
</feature>
<comment type="subcellular location">
    <subcellularLocation>
        <location evidence="3">Host cell membrane</location>
        <topology evidence="3">Peripheral membrane protein</topology>
    </subcellularLocation>
    <subcellularLocation>
        <location evidence="1">Host cell membrane</location>
        <topology evidence="1">Single-pass type I membrane protein</topology>
    </subcellularLocation>
    <subcellularLocation>
        <location evidence="2">Host endosome membrane</location>
        <topology evidence="2">Peripheral membrane protein</topology>
    </subcellularLocation>
    <subcellularLocation>
        <location evidence="5">Host endosome membrane</location>
        <topology evidence="5">Single-pass type I membrane protein</topology>
    </subcellularLocation>
    <subcellularLocation>
        <location evidence="6">Virion membrane</location>
        <topology evidence="6">Peripheral membrane protein</topology>
    </subcellularLocation>
    <subcellularLocation>
        <location evidence="4">Virion membrane</location>
        <topology evidence="4">Single-pass type I membrane protein</topology>
    </subcellularLocation>
</comment>
<evidence type="ECO:0000256" key="10">
    <source>
        <dbReference type="ARBA" id="ARBA00022570"/>
    </source>
</evidence>
<keyword evidence="17 32" id="KW-1161">Viral attachment to host cell</keyword>
<feature type="transmembrane region" description="Helical" evidence="33">
    <location>
        <begin position="13"/>
        <end position="35"/>
    </location>
</feature>
<reference evidence="36" key="2">
    <citation type="submission" date="2016-07" db="EMBL/GenBank/DDBJ databases">
        <authorList>
            <person name="Bar K."/>
            <person name="Sneller M."/>
            <person name="Harrison L."/>
            <person name="Justement J."/>
            <person name="Overton E."/>
            <person name="Petrone M."/>
            <person name="Salantes D."/>
            <person name="Seamon C."/>
            <person name="Scheinfeld B."/>
            <person name="Kwan R."/>
            <person name="Learn G."/>
            <person name="Proschan M."/>
            <person name="Kreider E."/>
            <person name="Blazkova J."/>
            <person name="Bardsley M."/>
            <person name="Refsland E."/>
            <person name="Messer M."/>
            <person name="Clarridge K."/>
            <person name="Tustin N."/>
            <person name="Madden P."/>
            <person name="Oden K."/>
            <person name="O'Dell S."/>
            <person name="Jarocki B."/>
            <person name="Shiakolas A."/>
            <person name="Tressler R."/>
            <person name="Doria-Rose N."/>
            <person name="Bailer R."/>
            <person name="Ledgerwood J."/>
            <person name="Caparelli E."/>
            <person name="Lynch R."/>
            <person name="Graham B."/>
            <person name="Moir S."/>
            <person name="Koup R."/>
            <person name="Mascola J."/>
            <person name="Hoxie J."/>
            <person name="Fauci A."/>
            <person name="Tebas P."/>
            <person name="Chun T.-W."/>
        </authorList>
    </citation>
    <scope>NUCLEOTIDE SEQUENCE</scope>
    <source>
        <strain evidence="36">A5340A09.preC</strain>
    </source>
</reference>
<dbReference type="FunFam" id="2.170.40.20:FF:000003">
    <property type="entry name" value="Envelope glycoprotein gp160"/>
    <property type="match status" value="1"/>
</dbReference>
<evidence type="ECO:0000256" key="18">
    <source>
        <dbReference type="ARBA" id="ARBA00022844"/>
    </source>
</evidence>
<comment type="similarity">
    <text evidence="32">Belongs to the HIV-1 env protein family.</text>
</comment>
<evidence type="ECO:0000256" key="6">
    <source>
        <dbReference type="ARBA" id="ARBA00004650"/>
    </source>
</evidence>
<comment type="function">
    <text evidence="32">Envelope glycoprotein gp160: Oligomerizes in the host endoplasmic reticulum into predominantly trimers. In a second time, gp160 transits in the host Golgi, where glycosylation is completed. The precursor is then proteolytically cleaved in the trans-Golgi and thereby activated by cellular furin or furin-like proteases to produce gp120 and gp41.</text>
</comment>
<feature type="coiled-coil region" evidence="32">
    <location>
        <begin position="617"/>
        <end position="651"/>
    </location>
</feature>
<evidence type="ECO:0000256" key="16">
    <source>
        <dbReference type="ARBA" id="ARBA00022729"/>
    </source>
</evidence>
<comment type="domain">
    <text evidence="32">Some of the most genetically diverse regions of the viral genome are present in Env. They are called variable regions 1 through 5 (V1 through V5). Coreceptor usage of gp120 is determined mainly by the primary structure of the third variable region (V3) in the outer domain of gp120. The sequence of V3 determines which coreceptor, CCR5 and/or CXCR4 (corresponding to R5/macrophage, X4/T cell and R5X4/T cell and macrophage tropism), is used to trigger the fusion potential of the Env complex, and hence which cells the virus can infect. Binding to CCR5 involves a region adjacent in addition to V3.</text>
</comment>
<evidence type="ECO:0000256" key="28">
    <source>
        <dbReference type="ARBA" id="ARBA00023180"/>
    </source>
</evidence>
<keyword evidence="21 32" id="KW-1164">Virus endocytosis by host</keyword>
<comment type="subcellular location">
    <molecule>Transmembrane protein gp41</molecule>
    <subcellularLocation>
        <location evidence="32">Virion membrane</location>
        <topology evidence="32">Single-pass type I membrane protein</topology>
    </subcellularLocation>
    <subcellularLocation>
        <location evidence="32">Host cell membrane</location>
        <topology evidence="32">Single-pass type I membrane protein</topology>
    </subcellularLocation>
    <subcellularLocation>
        <location evidence="32">Host endosome membrane</location>
        <topology evidence="32">Single-pass type I membrane protein</topology>
    </subcellularLocation>
    <text evidence="32">It is probably concentrated at the site of budding and incorporated into the virions possibly by contacts between the cytoplasmic tail of Env and the N-terminus of Gag.</text>
</comment>
<dbReference type="GO" id="GO:0020002">
    <property type="term" value="C:host cell plasma membrane"/>
    <property type="evidence" value="ECO:0007669"/>
    <property type="project" value="UniProtKB-SubCell"/>
</dbReference>
<comment type="miscellaneous">
    <text evidence="32">Inhibitors targeting HIV-1 viral envelope proteins are used as antiretroviral drugs. Attachment of virions to the cell surface via non-specific interactions and CD4 binding can be blocked by inhibitors that include cyanovirin-N, cyclotriazadisulfonamide analogs, PRO 2000, TNX 355 and PRO 542. In addition, BMS 806 can block CD4-induced conformational changes. Env interactions with the coreceptor molecules can be targeted by CCR5 antagonists including SCH-D, maraviroc (UK 427857) and aplaviroc (GW 873140), and the CXCR4 antagonist AMD 070. Fusion of viral and cellular membranes can be inhibited by peptides such as enfuvirtide and tifuvirtide (T 1249). Resistance to inhibitors associated with mutations in Env are observed. Most of the time, single mutations confer only a modest reduction in drug susceptibility. Combination of several mutations is usually required to develop a high-level drug resistance.</text>
</comment>
<evidence type="ECO:0000256" key="11">
    <source>
        <dbReference type="ARBA" id="ARBA00022581"/>
    </source>
</evidence>
<dbReference type="GO" id="GO:1903908">
    <property type="term" value="P:positive regulation of plasma membrane raft polarization"/>
    <property type="evidence" value="ECO:0007669"/>
    <property type="project" value="UniProtKB-UniRule"/>
</dbReference>
<keyword evidence="19 32" id="KW-1043">Host membrane</keyword>
<dbReference type="SUPFAM" id="SSF58069">
    <property type="entry name" value="Virus ectodomain"/>
    <property type="match status" value="1"/>
</dbReference>
<dbReference type="CDD" id="cd09909">
    <property type="entry name" value="HIV-1-like_HR1-HR2"/>
    <property type="match status" value="1"/>
</dbReference>
<dbReference type="EMBL" id="KX587300">
    <property type="protein sequence ID" value="APA31258.1"/>
    <property type="molecule type" value="Genomic_RNA"/>
</dbReference>
<keyword evidence="10 32" id="KW-1165">Clathrin-mediated endocytosis of virus by host</keyword>
<keyword evidence="25 32" id="KW-0472">Membrane</keyword>
<dbReference type="GO" id="GO:0039654">
    <property type="term" value="P:fusion of virus membrane with host endosome membrane"/>
    <property type="evidence" value="ECO:0007669"/>
    <property type="project" value="UniProtKB-UniRule"/>
</dbReference>
<feature type="short sequence motif" description="YXXL motif; contains endocytosis signal" evidence="32">
    <location>
        <begin position="696"/>
        <end position="699"/>
    </location>
</feature>
<comment type="PTM">
    <text evidence="32">Specific enzymatic cleavages in vivo yield mature proteins. Envelope glycoproteins are synthesized as a inactive precursor that is heavily N-glycosylated and processed likely by host cell furin in the Golgi to yield the mature SU and TM proteins. The cleavage site between SU and TM requires the minimal sequence [KR]-X-[KR]-R. About 2 of the 9 disulfide bonds of gp41 are reduced by P4HB/PDI, following binding to CD4 receptor.</text>
</comment>
<evidence type="ECO:0000313" key="36">
    <source>
        <dbReference type="EMBL" id="APA31258.1"/>
    </source>
</evidence>
<dbReference type="GO" id="GO:1903911">
    <property type="term" value="P:positive regulation of receptor clustering"/>
    <property type="evidence" value="ECO:0007669"/>
    <property type="project" value="UniProtKB-UniRule"/>
</dbReference>
<evidence type="ECO:0000259" key="34">
    <source>
        <dbReference type="Pfam" id="PF00516"/>
    </source>
</evidence>
<evidence type="ECO:0000256" key="20">
    <source>
        <dbReference type="ARBA" id="ARBA00022879"/>
    </source>
</evidence>
<evidence type="ECO:0000256" key="17">
    <source>
        <dbReference type="ARBA" id="ARBA00022804"/>
    </source>
</evidence>
<comment type="PTM">
    <text evidence="32">Highly glycosylated by host. The high number of glycan on the protein is reffered to as 'glycan shield' because it contributes to hide protein sequence from adaptive immune system.</text>
</comment>
<feature type="domain" description="Retroviral envelope protein GP41-like" evidence="35">
    <location>
        <begin position="514"/>
        <end position="706"/>
    </location>
</feature>
<dbReference type="InterPro" id="IPR036377">
    <property type="entry name" value="Gp120_core_sf"/>
</dbReference>
<evidence type="ECO:0000256" key="27">
    <source>
        <dbReference type="ARBA" id="ARBA00023157"/>
    </source>
</evidence>
<evidence type="ECO:0000256" key="30">
    <source>
        <dbReference type="ARBA" id="ARBA00023288"/>
    </source>
</evidence>
<evidence type="ECO:0000256" key="24">
    <source>
        <dbReference type="ARBA" id="ARBA00023054"/>
    </source>
</evidence>
<keyword evidence="26 32" id="KW-0564">Palmitate</keyword>
<evidence type="ECO:0000256" key="13">
    <source>
        <dbReference type="ARBA" id="ARBA00022685"/>
    </source>
</evidence>